<name>A0ACC0VBZ6_9HYPO</name>
<evidence type="ECO:0000313" key="2">
    <source>
        <dbReference type="Proteomes" id="UP001163324"/>
    </source>
</evidence>
<proteinExistence type="predicted"/>
<evidence type="ECO:0000313" key="1">
    <source>
        <dbReference type="EMBL" id="KAI9903902.1"/>
    </source>
</evidence>
<dbReference type="EMBL" id="CM047940">
    <property type="protein sequence ID" value="KAI9903902.1"/>
    <property type="molecule type" value="Genomic_DNA"/>
</dbReference>
<dbReference type="Proteomes" id="UP001163324">
    <property type="component" value="Chromosome 1"/>
</dbReference>
<protein>
    <submittedName>
        <fullName evidence="1">Uncharacterized protein</fullName>
    </submittedName>
</protein>
<sequence>MAEQQQQQEQQQKQKPKIKAVFFDFMGTCLDWHSSVVDAFPPSVPRDEASRLALDWRQRYFDENSERVRRGLDVEDIDVTLARTLDALLAHEASSSVSARVVDEAARKTMVQAWHSQRAWPEVKEAIRALREDLSLEVFVHANGTTRLQLDLARSSGLSFDLLMSSQLLGAYKPRPEAYGKGMELVGLGRARAGEVALVAAHAYDLRGAAACGMRTVYVRRWTDDVREDMGVVRGEVDVFLDDMRGLPAAIAGL</sequence>
<accession>A0ACC0VBZ6</accession>
<gene>
    <name evidence="1" type="ORF">N3K66_000431</name>
</gene>
<organism evidence="1 2">
    <name type="scientific">Trichothecium roseum</name>
    <dbReference type="NCBI Taxonomy" id="47278"/>
    <lineage>
        <taxon>Eukaryota</taxon>
        <taxon>Fungi</taxon>
        <taxon>Dikarya</taxon>
        <taxon>Ascomycota</taxon>
        <taxon>Pezizomycotina</taxon>
        <taxon>Sordariomycetes</taxon>
        <taxon>Hypocreomycetidae</taxon>
        <taxon>Hypocreales</taxon>
        <taxon>Hypocreales incertae sedis</taxon>
        <taxon>Trichothecium</taxon>
    </lineage>
</organism>
<keyword evidence="2" id="KW-1185">Reference proteome</keyword>
<reference evidence="1" key="1">
    <citation type="submission" date="2022-10" db="EMBL/GenBank/DDBJ databases">
        <title>Complete Genome of Trichothecium roseum strain YXFP-22015, a Plant Pathogen Isolated from Citrus.</title>
        <authorList>
            <person name="Wang Y."/>
            <person name="Zhu L."/>
        </authorList>
    </citation>
    <scope>NUCLEOTIDE SEQUENCE</scope>
    <source>
        <strain evidence="1">YXFP-22015</strain>
    </source>
</reference>
<comment type="caution">
    <text evidence="1">The sequence shown here is derived from an EMBL/GenBank/DDBJ whole genome shotgun (WGS) entry which is preliminary data.</text>
</comment>